<reference evidence="1 2" key="2">
    <citation type="journal article" date="2022" name="Mol. Ecol. Resour.">
        <title>The genomes of chicory, endive, great burdock and yacon provide insights into Asteraceae paleo-polyploidization history and plant inulin production.</title>
        <authorList>
            <person name="Fan W."/>
            <person name="Wang S."/>
            <person name="Wang H."/>
            <person name="Wang A."/>
            <person name="Jiang F."/>
            <person name="Liu H."/>
            <person name="Zhao H."/>
            <person name="Xu D."/>
            <person name="Zhang Y."/>
        </authorList>
    </citation>
    <scope>NUCLEOTIDE SEQUENCE [LARGE SCALE GENOMIC DNA]</scope>
    <source>
        <strain evidence="2">cv. Yunnan</strain>
        <tissue evidence="1">Leaves</tissue>
    </source>
</reference>
<proteinExistence type="predicted"/>
<comment type="caution">
    <text evidence="1">The sequence shown here is derived from an EMBL/GenBank/DDBJ whole genome shotgun (WGS) entry which is preliminary data.</text>
</comment>
<name>A0ACB9BZK3_9ASTR</name>
<dbReference type="EMBL" id="CM042039">
    <property type="protein sequence ID" value="KAI3727383.1"/>
    <property type="molecule type" value="Genomic_DNA"/>
</dbReference>
<reference evidence="2" key="1">
    <citation type="journal article" date="2022" name="Mol. Ecol. Resour.">
        <title>The genomes of chicory, endive, great burdock and yacon provide insights into Asteraceae palaeo-polyploidization history and plant inulin production.</title>
        <authorList>
            <person name="Fan W."/>
            <person name="Wang S."/>
            <person name="Wang H."/>
            <person name="Wang A."/>
            <person name="Jiang F."/>
            <person name="Liu H."/>
            <person name="Zhao H."/>
            <person name="Xu D."/>
            <person name="Zhang Y."/>
        </authorList>
    </citation>
    <scope>NUCLEOTIDE SEQUENCE [LARGE SCALE GENOMIC DNA]</scope>
    <source>
        <strain evidence="2">cv. Yunnan</strain>
    </source>
</reference>
<accession>A0ACB9BZK3</accession>
<evidence type="ECO:0000313" key="2">
    <source>
        <dbReference type="Proteomes" id="UP001056120"/>
    </source>
</evidence>
<sequence>MCRKLIGDLIYLDEVTLEGSKYCITGTTTTFYVNSSFGNTFDPKPTKADSEATTLIGLLQKISSKFRKLSVKCWNARLLLIRLKTSSNDCLQIRGLDCILFLVNAIQLKENVEENASTTERVFQDCNRSTSSYAIKSC</sequence>
<organism evidence="1 2">
    <name type="scientific">Smallanthus sonchifolius</name>
    <dbReference type="NCBI Taxonomy" id="185202"/>
    <lineage>
        <taxon>Eukaryota</taxon>
        <taxon>Viridiplantae</taxon>
        <taxon>Streptophyta</taxon>
        <taxon>Embryophyta</taxon>
        <taxon>Tracheophyta</taxon>
        <taxon>Spermatophyta</taxon>
        <taxon>Magnoliopsida</taxon>
        <taxon>eudicotyledons</taxon>
        <taxon>Gunneridae</taxon>
        <taxon>Pentapetalae</taxon>
        <taxon>asterids</taxon>
        <taxon>campanulids</taxon>
        <taxon>Asterales</taxon>
        <taxon>Asteraceae</taxon>
        <taxon>Asteroideae</taxon>
        <taxon>Heliantheae alliance</taxon>
        <taxon>Millerieae</taxon>
        <taxon>Smallanthus</taxon>
    </lineage>
</organism>
<protein>
    <submittedName>
        <fullName evidence="1">Uncharacterized protein</fullName>
    </submittedName>
</protein>
<keyword evidence="2" id="KW-1185">Reference proteome</keyword>
<gene>
    <name evidence="1" type="ORF">L1987_67197</name>
</gene>
<evidence type="ECO:0000313" key="1">
    <source>
        <dbReference type="EMBL" id="KAI3727383.1"/>
    </source>
</evidence>
<dbReference type="Proteomes" id="UP001056120">
    <property type="component" value="Linkage Group LG22"/>
</dbReference>